<gene>
    <name evidence="8" type="ORF">SAMN05421858_2910</name>
</gene>
<keyword evidence="6" id="KW-0238">DNA-binding</keyword>
<keyword evidence="5" id="KW-0190">Covalent protein-DNA linkage</keyword>
<evidence type="ECO:0000256" key="3">
    <source>
        <dbReference type="ARBA" id="ARBA00022763"/>
    </source>
</evidence>
<dbReference type="InterPro" id="IPR036590">
    <property type="entry name" value="SRAP-like"/>
</dbReference>
<organism evidence="8 9">
    <name type="scientific">Haladaptatus litoreus</name>
    <dbReference type="NCBI Taxonomy" id="553468"/>
    <lineage>
        <taxon>Archaea</taxon>
        <taxon>Methanobacteriati</taxon>
        <taxon>Methanobacteriota</taxon>
        <taxon>Stenosarchaea group</taxon>
        <taxon>Halobacteria</taxon>
        <taxon>Halobacteriales</taxon>
        <taxon>Haladaptataceae</taxon>
        <taxon>Haladaptatus</taxon>
    </lineage>
</organism>
<dbReference type="GO" id="GO:0003697">
    <property type="term" value="F:single-stranded DNA binding"/>
    <property type="evidence" value="ECO:0007669"/>
    <property type="project" value="InterPro"/>
</dbReference>
<evidence type="ECO:0000313" key="9">
    <source>
        <dbReference type="Proteomes" id="UP000186914"/>
    </source>
</evidence>
<keyword evidence="4" id="KW-0378">Hydrolase</keyword>
<name>A0A1N7C2E9_9EURY</name>
<dbReference type="PANTHER" id="PTHR13604">
    <property type="entry name" value="DC12-RELATED"/>
    <property type="match status" value="1"/>
</dbReference>
<keyword evidence="7" id="KW-0456">Lyase</keyword>
<dbReference type="AlphaFoldDB" id="A0A1N7C2E9"/>
<reference evidence="9" key="1">
    <citation type="submission" date="2017-01" db="EMBL/GenBank/DDBJ databases">
        <authorList>
            <person name="Varghese N."/>
            <person name="Submissions S."/>
        </authorList>
    </citation>
    <scope>NUCLEOTIDE SEQUENCE [LARGE SCALE GENOMIC DNA]</scope>
    <source>
        <strain evidence="9">CGMCC 1.7737</strain>
    </source>
</reference>
<dbReference type="GO" id="GO:0016829">
    <property type="term" value="F:lyase activity"/>
    <property type="evidence" value="ECO:0007669"/>
    <property type="project" value="UniProtKB-KW"/>
</dbReference>
<evidence type="ECO:0000256" key="4">
    <source>
        <dbReference type="ARBA" id="ARBA00022801"/>
    </source>
</evidence>
<evidence type="ECO:0000256" key="5">
    <source>
        <dbReference type="ARBA" id="ARBA00023124"/>
    </source>
</evidence>
<keyword evidence="2" id="KW-0645">Protease</keyword>
<comment type="similarity">
    <text evidence="1">Belongs to the SOS response-associated peptidase family.</text>
</comment>
<dbReference type="GO" id="GO:0006508">
    <property type="term" value="P:proteolysis"/>
    <property type="evidence" value="ECO:0007669"/>
    <property type="project" value="UniProtKB-KW"/>
</dbReference>
<dbReference type="Pfam" id="PF02586">
    <property type="entry name" value="SRAP"/>
    <property type="match status" value="1"/>
</dbReference>
<protein>
    <submittedName>
        <fullName evidence="8">Putative SOS response-associated peptidase YedK</fullName>
    </submittedName>
</protein>
<dbReference type="GO" id="GO:0106300">
    <property type="term" value="P:protein-DNA covalent cross-linking repair"/>
    <property type="evidence" value="ECO:0007669"/>
    <property type="project" value="InterPro"/>
</dbReference>
<evidence type="ECO:0000313" key="8">
    <source>
        <dbReference type="EMBL" id="SIR57633.1"/>
    </source>
</evidence>
<evidence type="ECO:0000256" key="6">
    <source>
        <dbReference type="ARBA" id="ARBA00023125"/>
    </source>
</evidence>
<evidence type="ECO:0000256" key="1">
    <source>
        <dbReference type="ARBA" id="ARBA00008136"/>
    </source>
</evidence>
<evidence type="ECO:0000256" key="7">
    <source>
        <dbReference type="ARBA" id="ARBA00023239"/>
    </source>
</evidence>
<dbReference type="Proteomes" id="UP000186914">
    <property type="component" value="Unassembled WGS sequence"/>
</dbReference>
<dbReference type="RefSeq" id="WP_076430875.1">
    <property type="nucleotide sequence ID" value="NZ_FTNO01000002.1"/>
</dbReference>
<dbReference type="Gene3D" id="3.90.1680.10">
    <property type="entry name" value="SOS response associated peptidase-like"/>
    <property type="match status" value="1"/>
</dbReference>
<dbReference type="EMBL" id="FTNO01000002">
    <property type="protein sequence ID" value="SIR57633.1"/>
    <property type="molecule type" value="Genomic_DNA"/>
</dbReference>
<sequence length="226" mass="25723">MCGRLSLFAPEADLTERFDAVPTRPIRPRYNVAPGQDHPVVRNDAPDEMHFPTWGFVPHWADEFGGGHINARAETLAEKPTFRDAYRERRCLVLADGFYDWKKTATGKQPYRMTRADGKPFAMAGLWEPWQNGEQKTSFTVVTTEPNDLVGEIHHRMPVILAEDEESRWLHDDEEEFESVLDTFPGNEMRAYPVSKRVNSPKNDSPELVAEVMAEEDAQTGLGDFS</sequence>
<keyword evidence="3" id="KW-0227">DNA damage</keyword>
<dbReference type="OrthoDB" id="109020at2157"/>
<keyword evidence="9" id="KW-1185">Reference proteome</keyword>
<dbReference type="SUPFAM" id="SSF143081">
    <property type="entry name" value="BB1717-like"/>
    <property type="match status" value="1"/>
</dbReference>
<accession>A0A1N7C2E9</accession>
<proteinExistence type="inferred from homology"/>
<dbReference type="InterPro" id="IPR003738">
    <property type="entry name" value="SRAP"/>
</dbReference>
<dbReference type="GO" id="GO:0008233">
    <property type="term" value="F:peptidase activity"/>
    <property type="evidence" value="ECO:0007669"/>
    <property type="project" value="UniProtKB-KW"/>
</dbReference>
<evidence type="ECO:0000256" key="2">
    <source>
        <dbReference type="ARBA" id="ARBA00022670"/>
    </source>
</evidence>
<dbReference type="PANTHER" id="PTHR13604:SF0">
    <property type="entry name" value="ABASIC SITE PROCESSING PROTEIN HMCES"/>
    <property type="match status" value="1"/>
</dbReference>